<dbReference type="GO" id="GO:0009408">
    <property type="term" value="P:response to heat"/>
    <property type="evidence" value="ECO:0007669"/>
    <property type="project" value="TreeGrafter"/>
</dbReference>
<dbReference type="PROSITE" id="PS01031">
    <property type="entry name" value="SHSP"/>
    <property type="match status" value="1"/>
</dbReference>
<name>A0A7R9LSR1_9ACAR</name>
<keyword evidence="6" id="KW-1185">Reference proteome</keyword>
<evidence type="ECO:0000259" key="4">
    <source>
        <dbReference type="PROSITE" id="PS01031"/>
    </source>
</evidence>
<evidence type="ECO:0000256" key="3">
    <source>
        <dbReference type="RuleBase" id="RU003616"/>
    </source>
</evidence>
<dbReference type="CDD" id="cd06526">
    <property type="entry name" value="metazoan_ACD"/>
    <property type="match status" value="1"/>
</dbReference>
<accession>A0A7R9LSR1</accession>
<dbReference type="GO" id="GO:0051082">
    <property type="term" value="F:unfolded protein binding"/>
    <property type="evidence" value="ECO:0007669"/>
    <property type="project" value="TreeGrafter"/>
</dbReference>
<reference evidence="5" key="1">
    <citation type="submission" date="2020-11" db="EMBL/GenBank/DDBJ databases">
        <authorList>
            <person name="Tran Van P."/>
        </authorList>
    </citation>
    <scope>NUCLEOTIDE SEQUENCE</scope>
</reference>
<gene>
    <name evidence="5" type="ORF">ONB1V03_LOCUS6115</name>
</gene>
<dbReference type="SUPFAM" id="SSF49764">
    <property type="entry name" value="HSP20-like chaperones"/>
    <property type="match status" value="1"/>
</dbReference>
<dbReference type="Proteomes" id="UP000728032">
    <property type="component" value="Unassembled WGS sequence"/>
</dbReference>
<dbReference type="EMBL" id="OC917470">
    <property type="protein sequence ID" value="CAD7647171.1"/>
    <property type="molecule type" value="Genomic_DNA"/>
</dbReference>
<comment type="similarity">
    <text evidence="2 3">Belongs to the small heat shock protein (HSP20) family.</text>
</comment>
<dbReference type="GO" id="GO:0005737">
    <property type="term" value="C:cytoplasm"/>
    <property type="evidence" value="ECO:0007669"/>
    <property type="project" value="TreeGrafter"/>
</dbReference>
<dbReference type="Gene3D" id="2.60.40.790">
    <property type="match status" value="1"/>
</dbReference>
<evidence type="ECO:0000313" key="5">
    <source>
        <dbReference type="EMBL" id="CAD7647171.1"/>
    </source>
</evidence>
<evidence type="ECO:0000313" key="6">
    <source>
        <dbReference type="Proteomes" id="UP000728032"/>
    </source>
</evidence>
<dbReference type="OrthoDB" id="6416617at2759"/>
<dbReference type="EMBL" id="CAJPVJ010002645">
    <property type="protein sequence ID" value="CAG2166600.1"/>
    <property type="molecule type" value="Genomic_DNA"/>
</dbReference>
<dbReference type="InterPro" id="IPR002068">
    <property type="entry name" value="A-crystallin/Hsp20_dom"/>
</dbReference>
<organism evidence="5">
    <name type="scientific">Oppiella nova</name>
    <dbReference type="NCBI Taxonomy" id="334625"/>
    <lineage>
        <taxon>Eukaryota</taxon>
        <taxon>Metazoa</taxon>
        <taxon>Ecdysozoa</taxon>
        <taxon>Arthropoda</taxon>
        <taxon>Chelicerata</taxon>
        <taxon>Arachnida</taxon>
        <taxon>Acari</taxon>
        <taxon>Acariformes</taxon>
        <taxon>Sarcoptiformes</taxon>
        <taxon>Oribatida</taxon>
        <taxon>Brachypylina</taxon>
        <taxon>Oppioidea</taxon>
        <taxon>Oppiidae</taxon>
        <taxon>Oppiella</taxon>
    </lineage>
</organism>
<dbReference type="InterPro" id="IPR001436">
    <property type="entry name" value="Alpha-crystallin/sHSP_animal"/>
</dbReference>
<evidence type="ECO:0000256" key="2">
    <source>
        <dbReference type="PROSITE-ProRule" id="PRU00285"/>
    </source>
</evidence>
<dbReference type="PANTHER" id="PTHR45640:SF13">
    <property type="entry name" value="HEAT SHOCK PROTEIN 22-RELATED"/>
    <property type="match status" value="1"/>
</dbReference>
<protein>
    <recommendedName>
        <fullName evidence="4">SHSP domain-containing protein</fullName>
    </recommendedName>
</protein>
<sequence length="180" mass="20243">MALDLFSPHRSGRNYWDVWRWPENLSGQHFGLDVNEMLAAGGLRSGTGGSQVVNAGDRFAVRLACQHFTPEEITVKVVDHQLVIHGKHEERTDSHGWIQREFTRRYVLPDGCDPEKVVSSLDAKGILSIKAPKKAVPPPDNNERVVPITVFPRDPRHAVISDADEYKNNLMVLHRHAGIK</sequence>
<dbReference type="AlphaFoldDB" id="A0A7R9LSR1"/>
<keyword evidence="1" id="KW-0346">Stress response</keyword>
<dbReference type="GO" id="GO:0042026">
    <property type="term" value="P:protein refolding"/>
    <property type="evidence" value="ECO:0007669"/>
    <property type="project" value="TreeGrafter"/>
</dbReference>
<dbReference type="Pfam" id="PF00011">
    <property type="entry name" value="HSP20"/>
    <property type="match status" value="1"/>
</dbReference>
<dbReference type="InterPro" id="IPR008978">
    <property type="entry name" value="HSP20-like_chaperone"/>
</dbReference>
<proteinExistence type="inferred from homology"/>
<feature type="domain" description="SHSP" evidence="4">
    <location>
        <begin position="38"/>
        <end position="151"/>
    </location>
</feature>
<evidence type="ECO:0000256" key="1">
    <source>
        <dbReference type="ARBA" id="ARBA00023016"/>
    </source>
</evidence>
<dbReference type="GO" id="GO:0005634">
    <property type="term" value="C:nucleus"/>
    <property type="evidence" value="ECO:0007669"/>
    <property type="project" value="TreeGrafter"/>
</dbReference>
<dbReference type="PANTHER" id="PTHR45640">
    <property type="entry name" value="HEAT SHOCK PROTEIN HSP-12.2-RELATED"/>
    <property type="match status" value="1"/>
</dbReference>